<evidence type="ECO:0000256" key="2">
    <source>
        <dbReference type="ARBA" id="ARBA00022763"/>
    </source>
</evidence>
<sequence>MDHERIQSRVAESSPLNHKVSSYDPDDSVNSLVFGNDIEANDVSETQEDVPGDLETQKIAEISISKENIVENVYQGITITKSQDIDNPEMPTQADQTNGTPTQKIGFTDETTNYDILSKKNGKNVKSPSPQNFTNQTYGVLQDDISDTPFLNKLKDPFNDTYGSNDTRDMTPQDNEIKNGVGDPFVVPNKRKPGTTIFSKIRQEADESPLKYESQPQTIDDTQQLEGSIKNDKSMLLSPPFDTQQVIRFSQSNAKDTQVVSTLSPPHINGNSKNIEDNNSVGNNVDNSNNYNNNSTNNNNTNDSTQIDNKSLAYSLNDTQKTSHTNDVTMLTFSTADALVQIPETSENETESHRQVISTQEMLEMSMNIDHNELETQMIQEVDKLEVISDEELYDNVNVDVEDSSDGRIALDNQVEDSLITHRLKRKYASSVSGSPQKRRQSAESESANRRIQSAGGSLEVRKSPLALLKYNEPTLDTSSGIADSSPVVRRSDILKLNVNQSSPSKEANQSIRSDHVIDSDLTNDEFPNLSSPRFAEGPAKAEQEEEMEESEMEDVDMDSQAIVIDAQRQSTVINTRRRRNHVIDTQSQENVEVANDTSGDSSGTSYRKDSADRNDGILRHEASDVLTESDILFRDSVWASYNLKMYSGVVVERQFDVSKVEFVEGLYEIKNSDLYLLDIRIGDMVKTKYSNVKYVVTGLTNTSSSTAIKCVRGYNYLLLQKRSVTKKPQDEIGVSLSECYIEVEDWFQRQQKYSLVLDEKKIPNGNDVLRTPSKPRLAAMPGDSKYKAGPFSSPIRDGSRLSPQKSISIFEPNKIFSGMLFCITSIEGASNTNITKLIEDNGGTLIQKGFKDMLEYQVDVEGLSLKPKSKSLEKLIFAAVISNNHCRSAKYLEALALGWPILSDAFILDCVEDESRLSKWPSYLLPAGHSIQMNSVKSIDVFEFRYNYEMKKSLKEQIHIHSELLRDFNIVVHNYKINPTTLRTCQFIFYAFGAHKLEYCTREPEVMKTLKKMAGDTNEVMIYDDGPSTKTKLQSLEKKRAEPVEPTRSTRTRSSRIKSQSLKATKAGSQSKTVHVKVSVINWEWVVQCVISGIIWDTETFNIDI</sequence>
<dbReference type="Pfam" id="PF00533">
    <property type="entry name" value="BRCT"/>
    <property type="match status" value="1"/>
</dbReference>
<feature type="region of interest" description="Disordered" evidence="4">
    <location>
        <begin position="1"/>
        <end position="29"/>
    </location>
</feature>
<dbReference type="KEGG" id="pic:PICST_32199"/>
<dbReference type="InParanoid" id="A3LVP6"/>
<dbReference type="EMBL" id="CP000499">
    <property type="protein sequence ID" value="ABN66816.2"/>
    <property type="molecule type" value="Genomic_DNA"/>
</dbReference>
<reference evidence="6 7" key="1">
    <citation type="journal article" date="2007" name="Nat. Biotechnol.">
        <title>Genome sequence of the lignocellulose-bioconverting and xylose-fermenting yeast Pichia stipitis.</title>
        <authorList>
            <person name="Jeffries T.W."/>
            <person name="Grigoriev I.V."/>
            <person name="Grimwood J."/>
            <person name="Laplaza J.M."/>
            <person name="Aerts A."/>
            <person name="Salamov A."/>
            <person name="Schmutz J."/>
            <person name="Lindquist E."/>
            <person name="Dehal P."/>
            <person name="Shapiro H."/>
            <person name="Jin Y.S."/>
            <person name="Passoth V."/>
            <person name="Richardson P.M."/>
        </authorList>
    </citation>
    <scope>NUCLEOTIDE SEQUENCE [LARGE SCALE GENOMIC DNA]</scope>
    <source>
        <strain evidence="7">ATCC 58785 / CBS 6054 / NBRC 10063 / NRRL Y-11545</strain>
    </source>
</reference>
<dbReference type="SMART" id="SM00292">
    <property type="entry name" value="BRCT"/>
    <property type="match status" value="1"/>
</dbReference>
<evidence type="ECO:0000313" key="7">
    <source>
        <dbReference type="Proteomes" id="UP000002258"/>
    </source>
</evidence>
<dbReference type="OMA" id="IRTHSEY"/>
<dbReference type="OrthoDB" id="129353at2759"/>
<keyword evidence="7" id="KW-1185">Reference proteome</keyword>
<evidence type="ECO:0000256" key="3">
    <source>
        <dbReference type="ARBA" id="ARBA00023242"/>
    </source>
</evidence>
<feature type="region of interest" description="Disordered" evidence="4">
    <location>
        <begin position="254"/>
        <end position="307"/>
    </location>
</feature>
<dbReference type="InterPro" id="IPR047249">
    <property type="entry name" value="BRCT_p53bp1-like_rpt1"/>
</dbReference>
<dbReference type="GO" id="GO:0042393">
    <property type="term" value="F:histone binding"/>
    <property type="evidence" value="ECO:0007669"/>
    <property type="project" value="TreeGrafter"/>
</dbReference>
<evidence type="ECO:0000256" key="4">
    <source>
        <dbReference type="SAM" id="MobiDB-lite"/>
    </source>
</evidence>
<dbReference type="STRING" id="322104.A3LVP6"/>
<feature type="compositionally biased region" description="Polar residues" evidence="4">
    <location>
        <begin position="10"/>
        <end position="20"/>
    </location>
</feature>
<evidence type="ECO:0000313" key="6">
    <source>
        <dbReference type="EMBL" id="ABN66816.2"/>
    </source>
</evidence>
<feature type="region of interest" description="Disordered" evidence="4">
    <location>
        <begin position="158"/>
        <end position="183"/>
    </location>
</feature>
<keyword evidence="2" id="KW-0227">DNA damage</keyword>
<feature type="region of interest" description="Disordered" evidence="4">
    <location>
        <begin position="576"/>
        <end position="613"/>
    </location>
</feature>
<accession>A3LVP6</accession>
<evidence type="ECO:0000256" key="1">
    <source>
        <dbReference type="ARBA" id="ARBA00004123"/>
    </source>
</evidence>
<dbReference type="InterPro" id="IPR036420">
    <property type="entry name" value="BRCT_dom_sf"/>
</dbReference>
<dbReference type="eggNOG" id="KOG3548">
    <property type="taxonomic scope" value="Eukaryota"/>
</dbReference>
<dbReference type="GO" id="GO:0005634">
    <property type="term" value="C:nucleus"/>
    <property type="evidence" value="ECO:0007669"/>
    <property type="project" value="UniProtKB-SubCell"/>
</dbReference>
<dbReference type="CDD" id="cd17745">
    <property type="entry name" value="BRCT_p53bp1_rpt1"/>
    <property type="match status" value="1"/>
</dbReference>
<dbReference type="FunCoup" id="A3LVP6">
    <property type="interactions" value="151"/>
</dbReference>
<dbReference type="PANTHER" id="PTHR15321:SF3">
    <property type="entry name" value="TP53-BINDING PROTEIN 1"/>
    <property type="match status" value="1"/>
</dbReference>
<feature type="region of interest" description="Disordered" evidence="4">
    <location>
        <begin position="83"/>
        <end position="107"/>
    </location>
</feature>
<feature type="compositionally biased region" description="Basic and acidic residues" evidence="4">
    <location>
        <begin position="166"/>
        <end position="177"/>
    </location>
</feature>
<dbReference type="InterPro" id="IPR047252">
    <property type="entry name" value="TP53BP1-like"/>
</dbReference>
<feature type="compositionally biased region" description="Polar residues" evidence="4">
    <location>
        <begin position="93"/>
        <end position="107"/>
    </location>
</feature>
<dbReference type="GO" id="GO:0045944">
    <property type="term" value="P:positive regulation of transcription by RNA polymerase II"/>
    <property type="evidence" value="ECO:0007669"/>
    <property type="project" value="TreeGrafter"/>
</dbReference>
<gene>
    <name evidence="6" type="ORF">PICST_32199</name>
</gene>
<name>A3LVP6_PICST</name>
<feature type="compositionally biased region" description="Polar residues" evidence="4">
    <location>
        <begin position="254"/>
        <end position="273"/>
    </location>
</feature>
<feature type="compositionally biased region" description="Polar residues" evidence="4">
    <location>
        <begin position="584"/>
        <end position="606"/>
    </location>
</feature>
<comment type="subcellular location">
    <subcellularLocation>
        <location evidence="1">Nucleus</location>
    </subcellularLocation>
</comment>
<feature type="domain" description="BRCT" evidence="5">
    <location>
        <begin position="812"/>
        <end position="925"/>
    </location>
</feature>
<dbReference type="RefSeq" id="XP_001384845.2">
    <property type="nucleotide sequence ID" value="XM_001384808.1"/>
</dbReference>
<proteinExistence type="predicted"/>
<protein>
    <recommendedName>
        <fullName evidence="5">BRCT domain-containing protein</fullName>
    </recommendedName>
</protein>
<feature type="region of interest" description="Disordered" evidence="4">
    <location>
        <begin position="427"/>
        <end position="457"/>
    </location>
</feature>
<keyword evidence="3" id="KW-0539">Nucleus</keyword>
<dbReference type="InterPro" id="IPR001357">
    <property type="entry name" value="BRCT_dom"/>
</dbReference>
<feature type="region of interest" description="Disordered" evidence="4">
    <location>
        <begin position="1034"/>
        <end position="1067"/>
    </location>
</feature>
<dbReference type="Gene3D" id="3.40.50.10190">
    <property type="entry name" value="BRCT domain"/>
    <property type="match status" value="1"/>
</dbReference>
<evidence type="ECO:0000259" key="5">
    <source>
        <dbReference type="PROSITE" id="PS50172"/>
    </source>
</evidence>
<dbReference type="AlphaFoldDB" id="A3LVP6"/>
<feature type="compositionally biased region" description="Polar residues" evidence="4">
    <location>
        <begin position="499"/>
        <end position="512"/>
    </location>
</feature>
<dbReference type="HOGENOM" id="CLU_282428_0_0_1"/>
<dbReference type="InterPro" id="IPR013914">
    <property type="entry name" value="Rad9_Rad53-bd_dom_fun"/>
</dbReference>
<dbReference type="Pfam" id="PF08605">
    <property type="entry name" value="Rad9_Rad53_bind"/>
    <property type="match status" value="1"/>
</dbReference>
<dbReference type="Proteomes" id="UP000002258">
    <property type="component" value="Chromosome 5"/>
</dbReference>
<dbReference type="PANTHER" id="PTHR15321">
    <property type="entry name" value="TUMOR SUPPRESSOR P53-BINDING PROTEIN 1"/>
    <property type="match status" value="1"/>
</dbReference>
<feature type="compositionally biased region" description="Acidic residues" evidence="4">
    <location>
        <begin position="544"/>
        <end position="557"/>
    </location>
</feature>
<organism evidence="6 7">
    <name type="scientific">Scheffersomyces stipitis (strain ATCC 58785 / CBS 6054 / NBRC 10063 / NRRL Y-11545)</name>
    <name type="common">Yeast</name>
    <name type="synonym">Pichia stipitis</name>
    <dbReference type="NCBI Taxonomy" id="322104"/>
    <lineage>
        <taxon>Eukaryota</taxon>
        <taxon>Fungi</taxon>
        <taxon>Dikarya</taxon>
        <taxon>Ascomycota</taxon>
        <taxon>Saccharomycotina</taxon>
        <taxon>Pichiomycetes</taxon>
        <taxon>Debaryomycetaceae</taxon>
        <taxon>Scheffersomyces</taxon>
    </lineage>
</organism>
<feature type="compositionally biased region" description="Low complexity" evidence="4">
    <location>
        <begin position="277"/>
        <end position="305"/>
    </location>
</feature>
<dbReference type="PROSITE" id="PS50172">
    <property type="entry name" value="BRCT"/>
    <property type="match status" value="1"/>
</dbReference>
<feature type="compositionally biased region" description="Basic and acidic residues" evidence="4">
    <location>
        <begin position="1036"/>
        <end position="1046"/>
    </location>
</feature>
<feature type="compositionally biased region" description="Polar residues" evidence="4">
    <location>
        <begin position="1058"/>
        <end position="1067"/>
    </location>
</feature>
<feature type="region of interest" description="Disordered" evidence="4">
    <location>
        <begin position="499"/>
        <end position="557"/>
    </location>
</feature>
<dbReference type="GeneID" id="4839237"/>
<dbReference type="SUPFAM" id="SSF52113">
    <property type="entry name" value="BRCT domain"/>
    <property type="match status" value="2"/>
</dbReference>
<dbReference type="GO" id="GO:0000077">
    <property type="term" value="P:DNA damage checkpoint signaling"/>
    <property type="evidence" value="ECO:0007669"/>
    <property type="project" value="TreeGrafter"/>
</dbReference>